<keyword evidence="1" id="KW-0732">Signal</keyword>
<reference evidence="2" key="1">
    <citation type="submission" date="2023-01" db="EMBL/GenBank/DDBJ databases">
        <title>Genome assembly of the deep-sea coral Lophelia pertusa.</title>
        <authorList>
            <person name="Herrera S."/>
            <person name="Cordes E."/>
        </authorList>
    </citation>
    <scope>NUCLEOTIDE SEQUENCE</scope>
    <source>
        <strain evidence="2">USNM1676648</strain>
        <tissue evidence="2">Polyp</tissue>
    </source>
</reference>
<organism evidence="2 3">
    <name type="scientific">Desmophyllum pertusum</name>
    <dbReference type="NCBI Taxonomy" id="174260"/>
    <lineage>
        <taxon>Eukaryota</taxon>
        <taxon>Metazoa</taxon>
        <taxon>Cnidaria</taxon>
        <taxon>Anthozoa</taxon>
        <taxon>Hexacorallia</taxon>
        <taxon>Scleractinia</taxon>
        <taxon>Caryophylliina</taxon>
        <taxon>Caryophylliidae</taxon>
        <taxon>Desmophyllum</taxon>
    </lineage>
</organism>
<dbReference type="EMBL" id="MU825411">
    <property type="protein sequence ID" value="KAJ7390756.1"/>
    <property type="molecule type" value="Genomic_DNA"/>
</dbReference>
<name>A0A9W9ZZK7_9CNID</name>
<proteinExistence type="predicted"/>
<protein>
    <submittedName>
        <fullName evidence="2">Uncharacterized protein</fullName>
    </submittedName>
</protein>
<accession>A0A9W9ZZK7</accession>
<dbReference type="OrthoDB" id="5947704at2759"/>
<comment type="caution">
    <text evidence="2">The sequence shown here is derived from an EMBL/GenBank/DDBJ whole genome shotgun (WGS) entry which is preliminary data.</text>
</comment>
<feature type="chain" id="PRO_5040840009" evidence="1">
    <location>
        <begin position="22"/>
        <end position="396"/>
    </location>
</feature>
<dbReference type="AlphaFoldDB" id="A0A9W9ZZK7"/>
<feature type="signal peptide" evidence="1">
    <location>
        <begin position="1"/>
        <end position="21"/>
    </location>
</feature>
<evidence type="ECO:0000313" key="3">
    <source>
        <dbReference type="Proteomes" id="UP001163046"/>
    </source>
</evidence>
<keyword evidence="3" id="KW-1185">Reference proteome</keyword>
<gene>
    <name evidence="2" type="ORF">OS493_022314</name>
</gene>
<evidence type="ECO:0000256" key="1">
    <source>
        <dbReference type="SAM" id="SignalP"/>
    </source>
</evidence>
<evidence type="ECO:0000313" key="2">
    <source>
        <dbReference type="EMBL" id="KAJ7390756.1"/>
    </source>
</evidence>
<dbReference type="Proteomes" id="UP001163046">
    <property type="component" value="Unassembled WGS sequence"/>
</dbReference>
<sequence>MSASAACFVLFIAGLSLGTSAISVGDCNMTYFISNGQQCQREMIKNLQSKPNTNCSYEYEGEKSCLRKHIAGCLTNLALFVGPVTSLLLHQAYHCGDVSYQPSSNNNLILKLIKCKSQAFMDTEFCWRYFRDRLNANRSDPLLCREYAVAKECITEKAKANCEMGELLSRDTYNPFCPNNTDPALHTNDKDLENPRLSCKTSSIYRTAADCEEKFLKNFIGDEKPDCGTAYTALRACIDEQLSQTCKDYSNNQRLKGEIEKAALAVFRGRRFFCETVNLRIIDLDFKVRDLVPCKEDFFPAMEKCAKPIRMEYKAGNNTAGELCRKFRTAVDCSNVVQKLHCKFEKYVAIIIQDPYTLFCTSGTEAGRKNASGAVSISAGLCFTIFALVLQLLQEI</sequence>